<dbReference type="SMART" id="SM00174">
    <property type="entry name" value="RHO"/>
    <property type="match status" value="1"/>
</dbReference>
<evidence type="ECO:0000256" key="2">
    <source>
        <dbReference type="ARBA" id="ARBA00023134"/>
    </source>
</evidence>
<dbReference type="KEGG" id="dpp:DICPUDRAFT_84962"/>
<protein>
    <submittedName>
        <fullName evidence="3">RsmD, RAS family GTPase</fullName>
    </submittedName>
</protein>
<dbReference type="PROSITE" id="PS51419">
    <property type="entry name" value="RAB"/>
    <property type="match status" value="1"/>
</dbReference>
<dbReference type="InterPro" id="IPR027417">
    <property type="entry name" value="P-loop_NTPase"/>
</dbReference>
<dbReference type="InParanoid" id="F1A497"/>
<dbReference type="GO" id="GO:0005886">
    <property type="term" value="C:plasma membrane"/>
    <property type="evidence" value="ECO:0000318"/>
    <property type="project" value="GO_Central"/>
</dbReference>
<dbReference type="VEuPathDB" id="AmoebaDB:DICPUDRAFT_84962"/>
<proteinExistence type="predicted"/>
<reference evidence="4" key="1">
    <citation type="journal article" date="2011" name="Genome Biol.">
        <title>Comparative genomics of the social amoebae Dictyostelium discoideum and Dictyostelium purpureum.</title>
        <authorList>
            <consortium name="US DOE Joint Genome Institute (JGI-PGF)"/>
            <person name="Sucgang R."/>
            <person name="Kuo A."/>
            <person name="Tian X."/>
            <person name="Salerno W."/>
            <person name="Parikh A."/>
            <person name="Feasley C.L."/>
            <person name="Dalin E."/>
            <person name="Tu H."/>
            <person name="Huang E."/>
            <person name="Barry K."/>
            <person name="Lindquist E."/>
            <person name="Shapiro H."/>
            <person name="Bruce D."/>
            <person name="Schmutz J."/>
            <person name="Salamov A."/>
            <person name="Fey P."/>
            <person name="Gaudet P."/>
            <person name="Anjard C."/>
            <person name="Babu M.M."/>
            <person name="Basu S."/>
            <person name="Bushmanova Y."/>
            <person name="van der Wel H."/>
            <person name="Katoh-Kurasawa M."/>
            <person name="Dinh C."/>
            <person name="Coutinho P.M."/>
            <person name="Saito T."/>
            <person name="Elias M."/>
            <person name="Schaap P."/>
            <person name="Kay R.R."/>
            <person name="Henrissat B."/>
            <person name="Eichinger L."/>
            <person name="Rivero F."/>
            <person name="Putnam N.H."/>
            <person name="West C.M."/>
            <person name="Loomis W.F."/>
            <person name="Chisholm R.L."/>
            <person name="Shaulsky G."/>
            <person name="Strassmann J.E."/>
            <person name="Queller D.C."/>
            <person name="Kuspa A."/>
            <person name="Grigoriev I.V."/>
        </authorList>
    </citation>
    <scope>NUCLEOTIDE SEQUENCE [LARGE SCALE GENOMIC DNA]</scope>
    <source>
        <strain evidence="4">QSDP1</strain>
    </source>
</reference>
<dbReference type="STRING" id="5786.F1A497"/>
<dbReference type="GO" id="GO:0005525">
    <property type="term" value="F:GTP binding"/>
    <property type="evidence" value="ECO:0000318"/>
    <property type="project" value="GO_Central"/>
</dbReference>
<dbReference type="GeneID" id="10506794"/>
<name>F1A497_DICPU</name>
<accession>F1A497</accession>
<evidence type="ECO:0000313" key="4">
    <source>
        <dbReference type="Proteomes" id="UP000001064"/>
    </source>
</evidence>
<keyword evidence="4" id="KW-1185">Reference proteome</keyword>
<dbReference type="PROSITE" id="PS51420">
    <property type="entry name" value="RHO"/>
    <property type="match status" value="1"/>
</dbReference>
<dbReference type="OrthoDB" id="265044at2759"/>
<dbReference type="NCBIfam" id="TIGR00231">
    <property type="entry name" value="small_GTP"/>
    <property type="match status" value="1"/>
</dbReference>
<organism evidence="3 4">
    <name type="scientific">Dictyostelium purpureum</name>
    <name type="common">Slime mold</name>
    <dbReference type="NCBI Taxonomy" id="5786"/>
    <lineage>
        <taxon>Eukaryota</taxon>
        <taxon>Amoebozoa</taxon>
        <taxon>Evosea</taxon>
        <taxon>Eumycetozoa</taxon>
        <taxon>Dictyostelia</taxon>
        <taxon>Dictyosteliales</taxon>
        <taxon>Dictyosteliaceae</taxon>
        <taxon>Dictyostelium</taxon>
    </lineage>
</organism>
<dbReference type="SUPFAM" id="SSF52540">
    <property type="entry name" value="P-loop containing nucleoside triphosphate hydrolases"/>
    <property type="match status" value="1"/>
</dbReference>
<dbReference type="GO" id="GO:0003924">
    <property type="term" value="F:GTPase activity"/>
    <property type="evidence" value="ECO:0000318"/>
    <property type="project" value="GO_Central"/>
</dbReference>
<dbReference type="EMBL" id="GL871506">
    <property type="protein sequence ID" value="EGC28982.1"/>
    <property type="molecule type" value="Genomic_DNA"/>
</dbReference>
<dbReference type="PROSITE" id="PS51421">
    <property type="entry name" value="RAS"/>
    <property type="match status" value="1"/>
</dbReference>
<dbReference type="InterPro" id="IPR001806">
    <property type="entry name" value="Small_GTPase"/>
</dbReference>
<sequence length="258" mass="29492">MCKSINICLLGSSLSGKTCLINSFIYSSFSDDQYYPTIENKLSKIYSFNKVLYNINIYDTAGSSELDNLVPDTIKVCDAFIIVYSLNNRESIDKIDYYRDLILKYKSTGQYLSSTSIFQQSQSINIPIMLVANKSDLSGHVISKTESQDLAQYYKMPLVISSCKNLNSVHNVFNTILKEIQNQSDNIKKQEIINNNNYLNSLNNTNNGGGGVKKIFKTKSQFFFNTNQNQNRTKSEYCLKKKKKDIITYFKDALKDFI</sequence>
<dbReference type="GO" id="GO:0019003">
    <property type="term" value="F:GDP binding"/>
    <property type="evidence" value="ECO:0000318"/>
    <property type="project" value="GO_Central"/>
</dbReference>
<keyword evidence="1" id="KW-0547">Nucleotide-binding</keyword>
<dbReference type="GO" id="GO:0007264">
    <property type="term" value="P:small GTPase-mediated signal transduction"/>
    <property type="evidence" value="ECO:0000318"/>
    <property type="project" value="GO_Central"/>
</dbReference>
<dbReference type="Proteomes" id="UP000001064">
    <property type="component" value="Unassembled WGS sequence"/>
</dbReference>
<dbReference type="SMART" id="SM00173">
    <property type="entry name" value="RAS"/>
    <property type="match status" value="1"/>
</dbReference>
<dbReference type="RefSeq" id="XP_003294491.1">
    <property type="nucleotide sequence ID" value="XM_003294443.1"/>
</dbReference>
<dbReference type="InterPro" id="IPR005225">
    <property type="entry name" value="Small_GTP-bd"/>
</dbReference>
<dbReference type="FunCoup" id="F1A497">
    <property type="interactions" value="1"/>
</dbReference>
<dbReference type="PRINTS" id="PR00449">
    <property type="entry name" value="RASTRNSFRMNG"/>
</dbReference>
<evidence type="ECO:0000313" key="3">
    <source>
        <dbReference type="EMBL" id="EGC28982.1"/>
    </source>
</evidence>
<dbReference type="InterPro" id="IPR020849">
    <property type="entry name" value="Small_GTPase_Ras-type"/>
</dbReference>
<dbReference type="Gene3D" id="3.40.50.300">
    <property type="entry name" value="P-loop containing nucleotide triphosphate hydrolases"/>
    <property type="match status" value="1"/>
</dbReference>
<gene>
    <name evidence="3" type="primary">rsmD</name>
    <name evidence="3" type="ORF">DICPUDRAFT_84962</name>
</gene>
<dbReference type="PANTHER" id="PTHR24070">
    <property type="entry name" value="RAS, DI-RAS, AND RHEB FAMILY MEMBERS OF SMALL GTPASE SUPERFAMILY"/>
    <property type="match status" value="1"/>
</dbReference>
<dbReference type="eggNOG" id="KOG0395">
    <property type="taxonomic scope" value="Eukaryota"/>
</dbReference>
<dbReference type="Pfam" id="PF00071">
    <property type="entry name" value="Ras"/>
    <property type="match status" value="1"/>
</dbReference>
<dbReference type="FunFam" id="3.40.50.300:FF:002739">
    <property type="entry name" value="Small GTPase"/>
    <property type="match status" value="1"/>
</dbReference>
<evidence type="ECO:0000256" key="1">
    <source>
        <dbReference type="ARBA" id="ARBA00022741"/>
    </source>
</evidence>
<dbReference type="SMART" id="SM00175">
    <property type="entry name" value="RAB"/>
    <property type="match status" value="1"/>
</dbReference>
<keyword evidence="2" id="KW-0342">GTP-binding</keyword>
<dbReference type="AlphaFoldDB" id="F1A497"/>